<dbReference type="PANTHER" id="PTHR12526:SF635">
    <property type="entry name" value="GLYCOSYL TRANSFERASE GROUP 1"/>
    <property type="match status" value="1"/>
</dbReference>
<organism evidence="3 4">
    <name type="scientific">Paenibacillus agri</name>
    <dbReference type="NCBI Taxonomy" id="2744309"/>
    <lineage>
        <taxon>Bacteria</taxon>
        <taxon>Bacillati</taxon>
        <taxon>Bacillota</taxon>
        <taxon>Bacilli</taxon>
        <taxon>Bacillales</taxon>
        <taxon>Paenibacillaceae</taxon>
        <taxon>Paenibacillus</taxon>
    </lineage>
</organism>
<dbReference type="InterPro" id="IPR001296">
    <property type="entry name" value="Glyco_trans_1"/>
</dbReference>
<dbReference type="Pfam" id="PF13439">
    <property type="entry name" value="Glyco_transf_4"/>
    <property type="match status" value="1"/>
</dbReference>
<evidence type="ECO:0000259" key="2">
    <source>
        <dbReference type="Pfam" id="PF13439"/>
    </source>
</evidence>
<proteinExistence type="predicted"/>
<dbReference type="Proteomes" id="UP000564806">
    <property type="component" value="Unassembled WGS sequence"/>
</dbReference>
<reference evidence="3" key="1">
    <citation type="submission" date="2020-06" db="EMBL/GenBank/DDBJ databases">
        <title>Paenibacillus sp. nov., isolated from soil.</title>
        <authorList>
            <person name="Seo Y.L."/>
        </authorList>
    </citation>
    <scope>NUCLEOTIDE SEQUENCE [LARGE SCALE GENOMIC DNA]</scope>
    <source>
        <strain evidence="3">JW14</strain>
    </source>
</reference>
<evidence type="ECO:0000313" key="3">
    <source>
        <dbReference type="EMBL" id="NUU61489.1"/>
    </source>
</evidence>
<dbReference type="CDD" id="cd03801">
    <property type="entry name" value="GT4_PimA-like"/>
    <property type="match status" value="1"/>
</dbReference>
<dbReference type="AlphaFoldDB" id="A0A850EP00"/>
<sequence>MHICIIAPEQFPVPGDGSVEICIWAIAERLAEKHKVTIVSRSMPNLPDTEKLARVEIVRLPAGSPARYRNSVLKYIEGKDFDIFQVDNRPYLLAAVKQKQPLTPAVLFLHSLTFVPASDKTAARLARADLIVANSASLQQRLARRFPRIKRSIDVVPLGADLSRFAPVSQPERLRLRGLHRFPPAFTVLFVGRIIPRKGVPVLIRAVALLNRHTRAHLVVAGRGKPAYIRRLRQLARRLGVPVTFPGSVPHEDIHSLYQAADVFVCPSQRHESFGLVNVEAMASGLPVVASSNGGIREIIVPGHNGYLVERYTQALPFARYLLRLARSPALAARIGAQGRSDALQAFEWQHTADRLEVLYHGLCSEE</sequence>
<accession>A0A850EP00</accession>
<protein>
    <submittedName>
        <fullName evidence="3">Glycosyltransferase family 4 protein</fullName>
    </submittedName>
</protein>
<dbReference type="PANTHER" id="PTHR12526">
    <property type="entry name" value="GLYCOSYLTRANSFERASE"/>
    <property type="match status" value="1"/>
</dbReference>
<gene>
    <name evidence="3" type="ORF">HPT30_14195</name>
</gene>
<dbReference type="RefSeq" id="WP_175372014.1">
    <property type="nucleotide sequence ID" value="NZ_JABWCS010000209.1"/>
</dbReference>
<keyword evidence="4" id="KW-1185">Reference proteome</keyword>
<dbReference type="Gene3D" id="3.40.50.2000">
    <property type="entry name" value="Glycogen Phosphorylase B"/>
    <property type="match status" value="2"/>
</dbReference>
<dbReference type="InterPro" id="IPR028098">
    <property type="entry name" value="Glyco_trans_4-like_N"/>
</dbReference>
<dbReference type="EMBL" id="JABWCS010000209">
    <property type="protein sequence ID" value="NUU61489.1"/>
    <property type="molecule type" value="Genomic_DNA"/>
</dbReference>
<dbReference type="Pfam" id="PF00534">
    <property type="entry name" value="Glycos_transf_1"/>
    <property type="match status" value="1"/>
</dbReference>
<evidence type="ECO:0000259" key="1">
    <source>
        <dbReference type="Pfam" id="PF00534"/>
    </source>
</evidence>
<dbReference type="SUPFAM" id="SSF53756">
    <property type="entry name" value="UDP-Glycosyltransferase/glycogen phosphorylase"/>
    <property type="match status" value="1"/>
</dbReference>
<comment type="caution">
    <text evidence="3">The sequence shown here is derived from an EMBL/GenBank/DDBJ whole genome shotgun (WGS) entry which is preliminary data.</text>
</comment>
<evidence type="ECO:0000313" key="4">
    <source>
        <dbReference type="Proteomes" id="UP000564806"/>
    </source>
</evidence>
<feature type="domain" description="Glycosyl transferase family 1" evidence="1">
    <location>
        <begin position="186"/>
        <end position="341"/>
    </location>
</feature>
<keyword evidence="3" id="KW-0808">Transferase</keyword>
<name>A0A850EP00_9BACL</name>
<feature type="domain" description="Glycosyltransferase subfamily 4-like N-terminal" evidence="2">
    <location>
        <begin position="19"/>
        <end position="164"/>
    </location>
</feature>
<dbReference type="GO" id="GO:0016757">
    <property type="term" value="F:glycosyltransferase activity"/>
    <property type="evidence" value="ECO:0007669"/>
    <property type="project" value="InterPro"/>
</dbReference>